<protein>
    <recommendedName>
        <fullName evidence="2">Condensation domain-containing protein</fullName>
    </recommendedName>
</protein>
<dbReference type="GO" id="GO:0031177">
    <property type="term" value="F:phosphopantetheine binding"/>
    <property type="evidence" value="ECO:0007669"/>
    <property type="project" value="TreeGrafter"/>
</dbReference>
<evidence type="ECO:0000313" key="4">
    <source>
        <dbReference type="Proteomes" id="UP000030651"/>
    </source>
</evidence>
<dbReference type="PANTHER" id="PTHR45527">
    <property type="entry name" value="NONRIBOSOMAL PEPTIDE SYNTHETASE"/>
    <property type="match status" value="1"/>
</dbReference>
<gene>
    <name evidence="3" type="ORF">PFICI_05566</name>
</gene>
<accession>W3XCB2</accession>
<dbReference type="OrthoDB" id="416786at2759"/>
<dbReference type="Proteomes" id="UP000030651">
    <property type="component" value="Unassembled WGS sequence"/>
</dbReference>
<name>W3XCB2_PESFW</name>
<dbReference type="AlphaFoldDB" id="W3XCB2"/>
<feature type="compositionally biased region" description="Polar residues" evidence="1">
    <location>
        <begin position="33"/>
        <end position="67"/>
    </location>
</feature>
<dbReference type="InterPro" id="IPR001242">
    <property type="entry name" value="Condensation_dom"/>
</dbReference>
<reference evidence="4" key="1">
    <citation type="journal article" date="2015" name="BMC Genomics">
        <title>Genomic and transcriptomic analysis of the endophytic fungus Pestalotiopsis fici reveals its lifestyle and high potential for synthesis of natural products.</title>
        <authorList>
            <person name="Wang X."/>
            <person name="Zhang X."/>
            <person name="Liu L."/>
            <person name="Xiang M."/>
            <person name="Wang W."/>
            <person name="Sun X."/>
            <person name="Che Y."/>
            <person name="Guo L."/>
            <person name="Liu G."/>
            <person name="Guo L."/>
            <person name="Wang C."/>
            <person name="Yin W.B."/>
            <person name="Stadler M."/>
            <person name="Zhang X."/>
            <person name="Liu X."/>
        </authorList>
    </citation>
    <scope>NUCLEOTIDE SEQUENCE [LARGE SCALE GENOMIC DNA]</scope>
    <source>
        <strain evidence="4">W106-1 / CGMCC3.15140</strain>
    </source>
</reference>
<feature type="region of interest" description="Disordered" evidence="1">
    <location>
        <begin position="1"/>
        <end position="69"/>
    </location>
</feature>
<dbReference type="GO" id="GO:0043041">
    <property type="term" value="P:amino acid activation for nonribosomal peptide biosynthetic process"/>
    <property type="evidence" value="ECO:0007669"/>
    <property type="project" value="TreeGrafter"/>
</dbReference>
<dbReference type="Gene3D" id="3.30.559.30">
    <property type="entry name" value="Nonribosomal peptide synthetase, condensation domain"/>
    <property type="match status" value="1"/>
</dbReference>
<dbReference type="GO" id="GO:0003824">
    <property type="term" value="F:catalytic activity"/>
    <property type="evidence" value="ECO:0007669"/>
    <property type="project" value="InterPro"/>
</dbReference>
<evidence type="ECO:0000256" key="1">
    <source>
        <dbReference type="SAM" id="MobiDB-lite"/>
    </source>
</evidence>
<proteinExistence type="predicted"/>
<dbReference type="OMA" id="NILWNTK"/>
<dbReference type="PANTHER" id="PTHR45527:SF1">
    <property type="entry name" value="FATTY ACID SYNTHASE"/>
    <property type="match status" value="1"/>
</dbReference>
<dbReference type="RefSeq" id="XP_007832338.1">
    <property type="nucleotide sequence ID" value="XM_007834147.1"/>
</dbReference>
<dbReference type="InParanoid" id="W3XCB2"/>
<dbReference type="KEGG" id="pfy:PFICI_05566"/>
<feature type="domain" description="Condensation" evidence="2">
    <location>
        <begin position="146"/>
        <end position="446"/>
    </location>
</feature>
<dbReference type="Pfam" id="PF00668">
    <property type="entry name" value="Condensation"/>
    <property type="match status" value="1"/>
</dbReference>
<dbReference type="InterPro" id="IPR023213">
    <property type="entry name" value="CAT-like_dom_sf"/>
</dbReference>
<organism evidence="3 4">
    <name type="scientific">Pestalotiopsis fici (strain W106-1 / CGMCC3.15140)</name>
    <dbReference type="NCBI Taxonomy" id="1229662"/>
    <lineage>
        <taxon>Eukaryota</taxon>
        <taxon>Fungi</taxon>
        <taxon>Dikarya</taxon>
        <taxon>Ascomycota</taxon>
        <taxon>Pezizomycotina</taxon>
        <taxon>Sordariomycetes</taxon>
        <taxon>Xylariomycetidae</taxon>
        <taxon>Amphisphaeriales</taxon>
        <taxon>Sporocadaceae</taxon>
        <taxon>Pestalotiopsis</taxon>
    </lineage>
</organism>
<sequence>MAAQVSHDVQPPAGAPNGDRQHRESFLVRLPSRSISKTDAANGTSQHPFTPMQNGSATPFGSSNPTTPLYEVIHAHDPTARPSMLERQPTSSVENLVSMEDRQQAIAKLGIHDTSVEAVMPVLPGQEFHLASWLTSGRTLAEPTWAFRTKVPVDEHRLRGAWAVLRRRHPIMRSTLVAVRPDEAFTVVLRQSSGASNYATFSKAKHREGTLEEQVKKELKKIANQPSSLKTPPTRLTLVQGDVQEGDAVLITIHHAACDTRSMGLLVHELTELYQGKPVVSKAPSFRNFVKETLFTHDRDAEEEFWKDSLRDCEETIVKPETDGEGNPLKKNEIVVTGTKTKTSELETAATIAGVTPPTVIYLAFSHILAEKTGAKRPVFGCFHGGRQSLDNVDRIEDLVGPCSTMLPTTIPEDVDVSHELNGSRSELIQSLQSVHEHLNAQVPYEQSRLRDVLRWAEVGESVPFNTYLNILWNTKLRGASQGASPATTPPVDDNQPWERMDLGMRTEYSAAAAIPGPTTVDVLDASSVMRKHNVFVDVGCDLEEVGGGVLEIRLSANEVLLTLPDLEALAHQIDNEVADLTECLLS</sequence>
<evidence type="ECO:0000313" key="3">
    <source>
        <dbReference type="EMBL" id="ETS83690.1"/>
    </source>
</evidence>
<dbReference type="HOGENOM" id="CLU_470115_0_0_1"/>
<dbReference type="GeneID" id="19270579"/>
<dbReference type="GO" id="GO:0005737">
    <property type="term" value="C:cytoplasm"/>
    <property type="evidence" value="ECO:0007669"/>
    <property type="project" value="TreeGrafter"/>
</dbReference>
<keyword evidence="4" id="KW-1185">Reference proteome</keyword>
<dbReference type="GO" id="GO:0044550">
    <property type="term" value="P:secondary metabolite biosynthetic process"/>
    <property type="evidence" value="ECO:0007669"/>
    <property type="project" value="TreeGrafter"/>
</dbReference>
<dbReference type="SUPFAM" id="SSF52777">
    <property type="entry name" value="CoA-dependent acyltransferases"/>
    <property type="match status" value="2"/>
</dbReference>
<dbReference type="STRING" id="1229662.W3XCB2"/>
<dbReference type="Gene3D" id="3.30.559.10">
    <property type="entry name" value="Chloramphenicol acetyltransferase-like domain"/>
    <property type="match status" value="1"/>
</dbReference>
<dbReference type="eggNOG" id="KOG1178">
    <property type="taxonomic scope" value="Eukaryota"/>
</dbReference>
<evidence type="ECO:0000259" key="2">
    <source>
        <dbReference type="Pfam" id="PF00668"/>
    </source>
</evidence>
<dbReference type="EMBL" id="KI912111">
    <property type="protein sequence ID" value="ETS83690.1"/>
    <property type="molecule type" value="Genomic_DNA"/>
</dbReference>